<reference evidence="1" key="1">
    <citation type="submission" date="2020-01" db="EMBL/GenBank/DDBJ databases">
        <title>Patterns of diversity and host range of bacteriophage communities associated with bean-nodulatin bacteria.</title>
        <authorList>
            <person name="Vann Cauwenberghe J."/>
            <person name="Santamaria R.I."/>
            <person name="Bustos P."/>
            <person name="Juarez S."/>
            <person name="Gonzalez V."/>
        </authorList>
    </citation>
    <scope>NUCLEOTIDE SEQUENCE</scope>
</reference>
<protein>
    <submittedName>
        <fullName evidence="1">Uncharacterized protein</fullName>
    </submittedName>
</protein>
<keyword evidence="2" id="KW-1185">Reference proteome</keyword>
<organism evidence="1 2">
    <name type="scientific">Rhizobium phage RHph_Y68</name>
    <dbReference type="NCBI Taxonomy" id="2509787"/>
    <lineage>
        <taxon>Viruses</taxon>
        <taxon>Duplodnaviria</taxon>
        <taxon>Heunggongvirae</taxon>
        <taxon>Uroviricota</taxon>
        <taxon>Caudoviricetes</taxon>
        <taxon>Pootjesviridae</taxon>
        <taxon>Staniewskivirinae</taxon>
        <taxon>Trinifflemingvirus</taxon>
        <taxon>Trinifflemingvirus Y68</taxon>
    </lineage>
</organism>
<dbReference type="Proteomes" id="UP000605518">
    <property type="component" value="Segment"/>
</dbReference>
<sequence>MRRRDFFIPKPPVICKKRREVRYSDYSTPLLNEMLKIAETNTIRNRADFLRNDYSDNLKKIEEIKKVLLDRDPFKQIMGDLSLDSNNPFA</sequence>
<evidence type="ECO:0000313" key="2">
    <source>
        <dbReference type="Proteomes" id="UP000605518"/>
    </source>
</evidence>
<evidence type="ECO:0000313" key="1">
    <source>
        <dbReference type="EMBL" id="QIG68166.1"/>
    </source>
</evidence>
<name>A0A7S5UTD4_9CAUD</name>
<gene>
    <name evidence="1" type="ORF">EVB55_231</name>
</gene>
<accession>A0A7S5UTD4</accession>
<proteinExistence type="predicted"/>
<dbReference type="EMBL" id="MN988486">
    <property type="protein sequence ID" value="QIG68166.1"/>
    <property type="molecule type" value="Genomic_DNA"/>
</dbReference>